<dbReference type="PANTHER" id="PTHR43537">
    <property type="entry name" value="TRANSCRIPTIONAL REGULATOR, GNTR FAMILY"/>
    <property type="match status" value="1"/>
</dbReference>
<dbReference type="Pfam" id="PF07729">
    <property type="entry name" value="FCD"/>
    <property type="match status" value="1"/>
</dbReference>
<dbReference type="Pfam" id="PF00392">
    <property type="entry name" value="GntR"/>
    <property type="match status" value="1"/>
</dbReference>
<evidence type="ECO:0000259" key="4">
    <source>
        <dbReference type="PROSITE" id="PS50949"/>
    </source>
</evidence>
<dbReference type="PROSITE" id="PS50949">
    <property type="entry name" value="HTH_GNTR"/>
    <property type="match status" value="1"/>
</dbReference>
<dbReference type="RefSeq" id="WP_051696906.1">
    <property type="nucleotide sequence ID" value="NZ_BAYX01000003.1"/>
</dbReference>
<evidence type="ECO:0000313" key="5">
    <source>
        <dbReference type="EMBL" id="GAJ92075.1"/>
    </source>
</evidence>
<dbReference type="Proteomes" id="UP000026941">
    <property type="component" value="Unassembled WGS sequence"/>
</dbReference>
<dbReference type="InterPro" id="IPR036388">
    <property type="entry name" value="WH-like_DNA-bd_sf"/>
</dbReference>
<protein>
    <submittedName>
        <fullName evidence="5">GntR family transcriptional regulator</fullName>
    </submittedName>
</protein>
<dbReference type="SMART" id="SM00895">
    <property type="entry name" value="FCD"/>
    <property type="match status" value="1"/>
</dbReference>
<sequence length="240" mass="27639">MIQHEKHIDQEEHSVLEAKAIKTGPRIYEEIRRMAMEYRFKPNERINEVELAARLNVSRSPIREALQRLVTEGLITFQPNRGFFCRGFDVDEVVNLSDVRCLLEERAVVLAIKRASDEELRALVDWWRATAARADALSSADLTSKDEEFHMRIAKMSGNPELARMIEGINTRIHFVRQIEVEKHRRLSTTYTEHTDIARAMAARDADRAARIMRDHISISVADAVSSVKEGLARIFMRVD</sequence>
<evidence type="ECO:0000256" key="3">
    <source>
        <dbReference type="ARBA" id="ARBA00023163"/>
    </source>
</evidence>
<dbReference type="InterPro" id="IPR008920">
    <property type="entry name" value="TF_FadR/GntR_C"/>
</dbReference>
<comment type="caution">
    <text evidence="5">The sequence shown here is derived from an EMBL/GenBank/DDBJ whole genome shotgun (WGS) entry which is preliminary data.</text>
</comment>
<accession>A0AA87Q2T9</accession>
<dbReference type="InterPro" id="IPR000524">
    <property type="entry name" value="Tscrpt_reg_HTH_GntR"/>
</dbReference>
<reference evidence="5 6" key="1">
    <citation type="submission" date="2014-05" db="EMBL/GenBank/DDBJ databases">
        <title>Whole genome shotgun sequence of Rhizobium rhizogenes NBRC 13257.</title>
        <authorList>
            <person name="Katano-Makiyama Y."/>
            <person name="Hosoyama A."/>
            <person name="Hashimoto M."/>
            <person name="Hosoyama Y."/>
            <person name="Noguchi M."/>
            <person name="Tsuchikane K."/>
            <person name="Kimura A."/>
            <person name="Ohji S."/>
            <person name="Ichikawa N."/>
            <person name="Yamazoe A."/>
            <person name="Fujita N."/>
        </authorList>
    </citation>
    <scope>NUCLEOTIDE SEQUENCE [LARGE SCALE GENOMIC DNA]</scope>
    <source>
        <strain evidence="5 6">NBRC 13257</strain>
    </source>
</reference>
<dbReference type="CDD" id="cd07377">
    <property type="entry name" value="WHTH_GntR"/>
    <property type="match status" value="1"/>
</dbReference>
<dbReference type="InterPro" id="IPR011711">
    <property type="entry name" value="GntR_C"/>
</dbReference>
<dbReference type="InterPro" id="IPR036390">
    <property type="entry name" value="WH_DNA-bd_sf"/>
</dbReference>
<evidence type="ECO:0000256" key="1">
    <source>
        <dbReference type="ARBA" id="ARBA00023015"/>
    </source>
</evidence>
<dbReference type="GeneID" id="86851033"/>
<dbReference type="Gene3D" id="1.20.120.530">
    <property type="entry name" value="GntR ligand-binding domain-like"/>
    <property type="match status" value="1"/>
</dbReference>
<keyword evidence="1" id="KW-0805">Transcription regulation</keyword>
<dbReference type="SMART" id="SM00345">
    <property type="entry name" value="HTH_GNTR"/>
    <property type="match status" value="1"/>
</dbReference>
<dbReference type="EMBL" id="BAYX01000003">
    <property type="protein sequence ID" value="GAJ92075.1"/>
    <property type="molecule type" value="Genomic_DNA"/>
</dbReference>
<name>A0AA87Q2T9_RHIRH</name>
<dbReference type="SUPFAM" id="SSF46785">
    <property type="entry name" value="Winged helix' DNA-binding domain"/>
    <property type="match status" value="1"/>
</dbReference>
<feature type="domain" description="HTH gntR-type" evidence="4">
    <location>
        <begin position="21"/>
        <end position="88"/>
    </location>
</feature>
<dbReference type="PANTHER" id="PTHR43537:SF45">
    <property type="entry name" value="GNTR FAMILY REGULATORY PROTEIN"/>
    <property type="match status" value="1"/>
</dbReference>
<gene>
    <name evidence="5" type="ORF">RRH01S_03_01440</name>
</gene>
<dbReference type="GO" id="GO:0003677">
    <property type="term" value="F:DNA binding"/>
    <property type="evidence" value="ECO:0007669"/>
    <property type="project" value="UniProtKB-KW"/>
</dbReference>
<evidence type="ECO:0000256" key="2">
    <source>
        <dbReference type="ARBA" id="ARBA00023125"/>
    </source>
</evidence>
<dbReference type="SUPFAM" id="SSF48008">
    <property type="entry name" value="GntR ligand-binding domain-like"/>
    <property type="match status" value="1"/>
</dbReference>
<proteinExistence type="predicted"/>
<dbReference type="Gene3D" id="1.10.10.10">
    <property type="entry name" value="Winged helix-like DNA-binding domain superfamily/Winged helix DNA-binding domain"/>
    <property type="match status" value="1"/>
</dbReference>
<evidence type="ECO:0000313" key="6">
    <source>
        <dbReference type="Proteomes" id="UP000026941"/>
    </source>
</evidence>
<dbReference type="PRINTS" id="PR00035">
    <property type="entry name" value="HTHGNTR"/>
</dbReference>
<keyword evidence="2" id="KW-0238">DNA-binding</keyword>
<keyword evidence="3" id="KW-0804">Transcription</keyword>
<dbReference type="AlphaFoldDB" id="A0AA87Q2T9"/>
<organism evidence="5 6">
    <name type="scientific">Rhizobium rhizogenes NBRC 13257</name>
    <dbReference type="NCBI Taxonomy" id="1220581"/>
    <lineage>
        <taxon>Bacteria</taxon>
        <taxon>Pseudomonadati</taxon>
        <taxon>Pseudomonadota</taxon>
        <taxon>Alphaproteobacteria</taxon>
        <taxon>Hyphomicrobiales</taxon>
        <taxon>Rhizobiaceae</taxon>
        <taxon>Rhizobium/Agrobacterium group</taxon>
        <taxon>Rhizobium</taxon>
    </lineage>
</organism>
<dbReference type="GO" id="GO:0003700">
    <property type="term" value="F:DNA-binding transcription factor activity"/>
    <property type="evidence" value="ECO:0007669"/>
    <property type="project" value="InterPro"/>
</dbReference>